<keyword evidence="1" id="KW-0614">Plasmid</keyword>
<dbReference type="EMBL" id="CP066832">
    <property type="protein sequence ID" value="QQM47627.1"/>
    <property type="molecule type" value="Genomic_DNA"/>
</dbReference>
<sequence length="370" mass="40082">MMADIRMRVLGHPWERTTVSTDAGSREELFIALFLRAMETVPELLALPGDLEAYTVRWDGEEVSIFHPDVEQAIFRAQPDAEGSAQGGAPVGTRPPELWREERGHGFYPAPEVLAEIPALWATVLEPHEHRVVGLRYYSAEGEWYVVEVDDASGRAYGWSCLGGDLSQGGWGLIDLPALESLGPDDDPSQLVVRDLDFTPDAAASVLPKGRPHDSCGDADCPVCPPDFMTAYVARLRGVIAEHGFAIQPVLGDESSAAYCYTIGLHESLGCEFVMAGLDVRVMQGLLHSLIERFAGSSGPVDGEALDGVLANGFQLLMRPVTSLEPFSMLRAVYGQEIAVPYWQAVWPDSAGIFPTDASCSLSPGTQPLL</sequence>
<dbReference type="InterPro" id="IPR025358">
    <property type="entry name" value="DUF4262"/>
</dbReference>
<protein>
    <submittedName>
        <fullName evidence="1">DUF4262 domain-containing protein</fullName>
    </submittedName>
</protein>
<dbReference type="AlphaFoldDB" id="A0A7T7L710"/>
<geneLocation type="plasmid" evidence="1 2">
    <name>unnamed1</name>
</geneLocation>
<gene>
    <name evidence="1" type="ORF">JEQ17_48085</name>
</gene>
<evidence type="ECO:0000313" key="2">
    <source>
        <dbReference type="Proteomes" id="UP000595636"/>
    </source>
</evidence>
<dbReference type="Proteomes" id="UP000595636">
    <property type="component" value="Plasmid unnamed1"/>
</dbReference>
<reference evidence="1 2" key="1">
    <citation type="submission" date="2020-12" db="EMBL/GenBank/DDBJ databases">
        <title>A novel species.</title>
        <authorList>
            <person name="Li K."/>
        </authorList>
    </citation>
    <scope>NUCLEOTIDE SEQUENCE [LARGE SCALE GENOMIC DNA]</scope>
    <source>
        <strain evidence="1 2">ZYC-3</strain>
        <plasmid evidence="1 2">unnamed1</plasmid>
    </source>
</reference>
<organism evidence="1 2">
    <name type="scientific">Streptomyces liliifuscus</name>
    <dbReference type="NCBI Taxonomy" id="2797636"/>
    <lineage>
        <taxon>Bacteria</taxon>
        <taxon>Bacillati</taxon>
        <taxon>Actinomycetota</taxon>
        <taxon>Actinomycetes</taxon>
        <taxon>Kitasatosporales</taxon>
        <taxon>Streptomycetaceae</taxon>
        <taxon>Streptomyces</taxon>
    </lineage>
</organism>
<name>A0A7T7L710_9ACTN</name>
<dbReference type="KEGG" id="slf:JEQ17_48085"/>
<keyword evidence="2" id="KW-1185">Reference proteome</keyword>
<proteinExistence type="predicted"/>
<accession>A0A7T7L710</accession>
<evidence type="ECO:0000313" key="1">
    <source>
        <dbReference type="EMBL" id="QQM47627.1"/>
    </source>
</evidence>
<dbReference type="Pfam" id="PF14081">
    <property type="entry name" value="DUF4262"/>
    <property type="match status" value="1"/>
</dbReference>